<feature type="transmembrane region" description="Helical" evidence="5">
    <location>
        <begin position="191"/>
        <end position="212"/>
    </location>
</feature>
<keyword evidence="3 5" id="KW-1133">Transmembrane helix</keyword>
<feature type="transmembrane region" description="Helical" evidence="5">
    <location>
        <begin position="380"/>
        <end position="397"/>
    </location>
</feature>
<dbReference type="PANTHER" id="PTHR14255:SF3">
    <property type="entry name" value="SULFITE EXPORTER TAUE_SAFE FAMILY PROTEIN 5-RELATED"/>
    <property type="match status" value="1"/>
</dbReference>
<evidence type="ECO:0000256" key="4">
    <source>
        <dbReference type="ARBA" id="ARBA00023136"/>
    </source>
</evidence>
<feature type="transmembrane region" description="Helical" evidence="5">
    <location>
        <begin position="533"/>
        <end position="554"/>
    </location>
</feature>
<evidence type="ECO:0008006" key="9">
    <source>
        <dbReference type="Google" id="ProtNLM"/>
    </source>
</evidence>
<dbReference type="STRING" id="74557.A0A1W0A1B5"/>
<keyword evidence="4 5" id="KW-0472">Membrane</keyword>
<proteinExistence type="predicted"/>
<keyword evidence="6" id="KW-0732">Signal</keyword>
<dbReference type="GO" id="GO:0031464">
    <property type="term" value="C:Cul4A-RING E3 ubiquitin ligase complex"/>
    <property type="evidence" value="ECO:0007669"/>
    <property type="project" value="TreeGrafter"/>
</dbReference>
<feature type="transmembrane region" description="Helical" evidence="5">
    <location>
        <begin position="346"/>
        <end position="368"/>
    </location>
</feature>
<comment type="subcellular location">
    <subcellularLocation>
        <location evidence="1">Membrane</location>
        <topology evidence="1">Multi-pass membrane protein</topology>
    </subcellularLocation>
</comment>
<dbReference type="GO" id="GO:0016020">
    <property type="term" value="C:membrane"/>
    <property type="evidence" value="ECO:0007669"/>
    <property type="project" value="UniProtKB-SubCell"/>
</dbReference>
<keyword evidence="2 5" id="KW-0812">Transmembrane</keyword>
<evidence type="ECO:0000256" key="2">
    <source>
        <dbReference type="ARBA" id="ARBA00022692"/>
    </source>
</evidence>
<dbReference type="Pfam" id="PF01925">
    <property type="entry name" value="TauE"/>
    <property type="match status" value="2"/>
</dbReference>
<dbReference type="OrthoDB" id="434519at2759"/>
<organism evidence="7 8">
    <name type="scientific">Thraustotheca clavata</name>
    <dbReference type="NCBI Taxonomy" id="74557"/>
    <lineage>
        <taxon>Eukaryota</taxon>
        <taxon>Sar</taxon>
        <taxon>Stramenopiles</taxon>
        <taxon>Oomycota</taxon>
        <taxon>Saprolegniomycetes</taxon>
        <taxon>Saprolegniales</taxon>
        <taxon>Achlyaceae</taxon>
        <taxon>Thraustotheca</taxon>
    </lineage>
</organism>
<feature type="chain" id="PRO_5012551543" description="Sulfite exporter TauE/SafE" evidence="6">
    <location>
        <begin position="20"/>
        <end position="575"/>
    </location>
</feature>
<reference evidence="7 8" key="1">
    <citation type="journal article" date="2014" name="Genome Biol. Evol.">
        <title>The secreted proteins of Achlya hypogyna and Thraustotheca clavata identify the ancestral oomycete secretome and reveal gene acquisitions by horizontal gene transfer.</title>
        <authorList>
            <person name="Misner I."/>
            <person name="Blouin N."/>
            <person name="Leonard G."/>
            <person name="Richards T.A."/>
            <person name="Lane C.E."/>
        </authorList>
    </citation>
    <scope>NUCLEOTIDE SEQUENCE [LARGE SCALE GENOMIC DNA]</scope>
    <source>
        <strain evidence="7 8">ATCC 34112</strain>
    </source>
</reference>
<evidence type="ECO:0000313" key="7">
    <source>
        <dbReference type="EMBL" id="OQS04047.1"/>
    </source>
</evidence>
<protein>
    <recommendedName>
        <fullName evidence="9">Sulfite exporter TauE/SafE</fullName>
    </recommendedName>
</protein>
<dbReference type="GO" id="GO:0016567">
    <property type="term" value="P:protein ubiquitination"/>
    <property type="evidence" value="ECO:0007669"/>
    <property type="project" value="TreeGrafter"/>
</dbReference>
<dbReference type="InterPro" id="IPR002781">
    <property type="entry name" value="TM_pro_TauE-like"/>
</dbReference>
<feature type="transmembrane region" description="Helical" evidence="5">
    <location>
        <begin position="435"/>
        <end position="453"/>
    </location>
</feature>
<evidence type="ECO:0000256" key="3">
    <source>
        <dbReference type="ARBA" id="ARBA00022989"/>
    </source>
</evidence>
<evidence type="ECO:0000256" key="1">
    <source>
        <dbReference type="ARBA" id="ARBA00004141"/>
    </source>
</evidence>
<keyword evidence="8" id="KW-1185">Reference proteome</keyword>
<sequence>MRKVNFFAYLLATIIQVHARSLRLDANKTTILSTSYLYGRQCSERDDCGFLPGLACVENVCTYCQTDLQCGANTNDYSKRCIVQNNLLVRVPSNNSTYHEEPVTYCIEKDLFAPFTWDDAFSTFMAFLAAALGAGCGVGGGGLLVPLYILVVGLGPKHAIPLSKATIFGAAVATFFVNYSKKHPLQPNRPLIDYALCGMMEPATLIGTIFGVLANKAFPSWLILILLITLLSYISYKTTLKGNKLWAKEQIELSKKHDMPVEKINDTTALLIVQKRRKIDALYAAKKWRIWTQEQKKRRQLLDQDQVDFESLEPLNIPEESKDEFIQEIKNKLVSTESVTFPWKRVLPLIICWSILMIQALFLGGHGSPSLVGIHCGSEVYWILLFSPLLILAYISYKMGVNLRLRNRLMVITNTPFVDGDVHWTKNKTQVVFPLYCYCAGIAAGLLGIGGGMVKGPVMLENGILPVVQTSSASFMILFTSSATTLQFAIAGMFPGQKQYDYVFWYILVGFCGGLFGQKVVGFLLKKYNRTSFLVYILAFTIGLSALCMGYIGFQTTKHDIEQGIDLGFSNICGL</sequence>
<evidence type="ECO:0000256" key="5">
    <source>
        <dbReference type="SAM" id="Phobius"/>
    </source>
</evidence>
<feature type="signal peptide" evidence="6">
    <location>
        <begin position="1"/>
        <end position="19"/>
    </location>
</feature>
<accession>A0A1W0A1B5</accession>
<gene>
    <name evidence="7" type="ORF">THRCLA_03676</name>
</gene>
<evidence type="ECO:0000256" key="6">
    <source>
        <dbReference type="SAM" id="SignalP"/>
    </source>
</evidence>
<dbReference type="AlphaFoldDB" id="A0A1W0A1B5"/>
<comment type="caution">
    <text evidence="7">The sequence shown here is derived from an EMBL/GenBank/DDBJ whole genome shotgun (WGS) entry which is preliminary data.</text>
</comment>
<dbReference type="EMBL" id="JNBS01000689">
    <property type="protein sequence ID" value="OQS04047.1"/>
    <property type="molecule type" value="Genomic_DNA"/>
</dbReference>
<dbReference type="Proteomes" id="UP000243217">
    <property type="component" value="Unassembled WGS sequence"/>
</dbReference>
<dbReference type="PANTHER" id="PTHR14255">
    <property type="entry name" value="CEREBLON"/>
    <property type="match status" value="1"/>
</dbReference>
<feature type="transmembrane region" description="Helical" evidence="5">
    <location>
        <begin position="503"/>
        <end position="521"/>
    </location>
</feature>
<feature type="transmembrane region" description="Helical" evidence="5">
    <location>
        <begin position="124"/>
        <end position="154"/>
    </location>
</feature>
<feature type="transmembrane region" description="Helical" evidence="5">
    <location>
        <begin position="218"/>
        <end position="236"/>
    </location>
</feature>
<name>A0A1W0A1B5_9STRA</name>
<evidence type="ECO:0000313" key="8">
    <source>
        <dbReference type="Proteomes" id="UP000243217"/>
    </source>
</evidence>